<feature type="compositionally biased region" description="Acidic residues" evidence="2">
    <location>
        <begin position="202"/>
        <end position="211"/>
    </location>
</feature>
<dbReference type="PANTHER" id="PTHR47679:SF2">
    <property type="entry name" value="C-TERMINAL OF ROC (COR) DOMAIN-CONTAINING PROTEIN"/>
    <property type="match status" value="1"/>
</dbReference>
<feature type="region of interest" description="Disordered" evidence="2">
    <location>
        <begin position="186"/>
        <end position="216"/>
    </location>
</feature>
<dbReference type="EMBL" id="LSMT01000022">
    <property type="protein sequence ID" value="PFX32514.1"/>
    <property type="molecule type" value="Genomic_DNA"/>
</dbReference>
<dbReference type="Gene3D" id="1.10.533.10">
    <property type="entry name" value="Death Domain, Fas"/>
    <property type="match status" value="1"/>
</dbReference>
<proteinExistence type="predicted"/>
<protein>
    <submittedName>
        <fullName evidence="4">Leucine-rich repeat serine/threonine-protein kinase 2</fullName>
    </submittedName>
</protein>
<evidence type="ECO:0000259" key="3">
    <source>
        <dbReference type="PROSITE" id="PS50017"/>
    </source>
</evidence>
<dbReference type="Pfam" id="PF00531">
    <property type="entry name" value="Death"/>
    <property type="match status" value="1"/>
</dbReference>
<accession>A0A2B4SPB1</accession>
<dbReference type="Gene3D" id="3.40.50.300">
    <property type="entry name" value="P-loop containing nucleotide triphosphate hydrolases"/>
    <property type="match status" value="1"/>
</dbReference>
<dbReference type="AlphaFoldDB" id="A0A2B4SPB1"/>
<dbReference type="OrthoDB" id="5977318at2759"/>
<feature type="region of interest" description="Disordered" evidence="2">
    <location>
        <begin position="125"/>
        <end position="150"/>
    </location>
</feature>
<dbReference type="PROSITE" id="PS50017">
    <property type="entry name" value="DEATH_DOMAIN"/>
    <property type="match status" value="1"/>
</dbReference>
<dbReference type="CDD" id="cd01670">
    <property type="entry name" value="Death"/>
    <property type="match status" value="1"/>
</dbReference>
<feature type="domain" description="Death" evidence="3">
    <location>
        <begin position="976"/>
        <end position="1035"/>
    </location>
</feature>
<dbReference type="SUPFAM" id="SSF52540">
    <property type="entry name" value="P-loop containing nucleoside triphosphate hydrolases"/>
    <property type="match status" value="1"/>
</dbReference>
<sequence>MTNRHEHDAARKCDEQAKLGVTLEVNLAMLVPKIKVPWERRGSALTRRDLYDVLSSTRYKDVAEKVYAISIPASFQESTPANSPSSDSSDPEVSIPTGALLRALEFGKILDKRVKVSIIGPDRVGKTSLGKSLRGEPFNPEEPSTDGVQMSLPVKNAGTEPWKNLDSHQHTTAFDHKCAEMIVKEKQATEQQPPSEAKKDDQEIDGEEEAPQVDTPVPVILGEDLIKSRSKEIAALMEDGGNGSEEVWPVIWDFAGQAVYHAIHPLFMSPEAIYLLVVDLTKELSDPAQSFVKVGGHEEERASSTESGNTKLDILTQWLTLVHYLKQSGGNSTVRSVILVGTKADMVEGDPCDKMKSFVENISETVPEVLLKHIAVADENFVVDNSKADTLSDQKSQPIVKLRDFILKTAKEMPHTKEPIPLQWLSAELKVQEKVRQNEPYVPKSKFRRDIAEKCCTRSEDDDVEGLLCFLSARGAVIYHALPDDPDGLVVLDPKWLIETINKIITARPSWTYPLEYKRRYDRLKNTGILCNELIDFACKKLNIVEIKNNLILIMKEFHLIFEWKSKNADLIYFVPCMLSQNTEANLNTGPTPLCLSFSETGYLPCGFFPRLVVRFGEWASEKCSARQPNLRSDVALFFVGEKFSVRLVRHSSLIKVSFSSEDASDQVDEDKFRVKILRRLKKCVKKLRIECLWLRAIPFKLYARCELCPTTGDETCKRHRKQECSHDDCADYIDLETKPLVCKRKGCRLPPHLKEKYIPWIEAIDALYPKEKTVTALLKHIAVTDENFVVDNSKADTLSDQKSQPIVKLRDFILKTAKEMPHTKEPIPLQWLSAELKVQEKVRQNEPYVPKSKFRRDIAEKCCTRSEDDDVEGLLCFLSARGAVIYHALPDDPDGLVVLDPKWLIETINKIITARPSWTYPLEYKRRYDRLKNTGILCNELIDFAFAVKDGVPDKKVLDDLAGEIRVEWKNLGRRLLNYDEATLEAIDVEKKQCHEKAYKMLLAWKMAEGSNATYCVLCDALCDAKLKDLAEKFCLSCHDSCAN</sequence>
<keyword evidence="5" id="KW-1185">Reference proteome</keyword>
<keyword evidence="4" id="KW-0808">Transferase</keyword>
<dbReference type="InterPro" id="IPR000488">
    <property type="entry name" value="Death_dom"/>
</dbReference>
<dbReference type="SMART" id="SM00005">
    <property type="entry name" value="DEATH"/>
    <property type="match status" value="1"/>
</dbReference>
<dbReference type="InterPro" id="IPR036388">
    <property type="entry name" value="WH-like_DNA-bd_sf"/>
</dbReference>
<dbReference type="Gene3D" id="1.10.10.10">
    <property type="entry name" value="Winged helix-like DNA-binding domain superfamily/Winged helix DNA-binding domain"/>
    <property type="match status" value="2"/>
</dbReference>
<organism evidence="4 5">
    <name type="scientific">Stylophora pistillata</name>
    <name type="common">Smooth cauliflower coral</name>
    <dbReference type="NCBI Taxonomy" id="50429"/>
    <lineage>
        <taxon>Eukaryota</taxon>
        <taxon>Metazoa</taxon>
        <taxon>Cnidaria</taxon>
        <taxon>Anthozoa</taxon>
        <taxon>Hexacorallia</taxon>
        <taxon>Scleractinia</taxon>
        <taxon>Astrocoeniina</taxon>
        <taxon>Pocilloporidae</taxon>
        <taxon>Stylophora</taxon>
    </lineage>
</organism>
<reference evidence="5" key="1">
    <citation type="journal article" date="2017" name="bioRxiv">
        <title>Comparative analysis of the genomes of Stylophora pistillata and Acropora digitifera provides evidence for extensive differences between species of corals.</title>
        <authorList>
            <person name="Voolstra C.R."/>
            <person name="Li Y."/>
            <person name="Liew Y.J."/>
            <person name="Baumgarten S."/>
            <person name="Zoccola D."/>
            <person name="Flot J.-F."/>
            <person name="Tambutte S."/>
            <person name="Allemand D."/>
            <person name="Aranda M."/>
        </authorList>
    </citation>
    <scope>NUCLEOTIDE SEQUENCE [LARGE SCALE GENOMIC DNA]</scope>
</reference>
<dbReference type="InterPro" id="IPR032171">
    <property type="entry name" value="COR-A"/>
</dbReference>
<dbReference type="GO" id="GO:0007165">
    <property type="term" value="P:signal transduction"/>
    <property type="evidence" value="ECO:0007669"/>
    <property type="project" value="InterPro"/>
</dbReference>
<gene>
    <name evidence="4" type="primary">Lrrk2</name>
    <name evidence="4" type="ORF">AWC38_SpisGene2638</name>
</gene>
<evidence type="ECO:0000256" key="1">
    <source>
        <dbReference type="ARBA" id="ARBA00022737"/>
    </source>
</evidence>
<keyword evidence="4" id="KW-0418">Kinase</keyword>
<comment type="caution">
    <text evidence="4">The sequence shown here is derived from an EMBL/GenBank/DDBJ whole genome shotgun (WGS) entry which is preliminary data.</text>
</comment>
<dbReference type="InterPro" id="IPR027417">
    <property type="entry name" value="P-loop_NTPase"/>
</dbReference>
<name>A0A2B4SPB1_STYPI</name>
<dbReference type="GO" id="GO:0016301">
    <property type="term" value="F:kinase activity"/>
    <property type="evidence" value="ECO:0007669"/>
    <property type="project" value="UniProtKB-KW"/>
</dbReference>
<evidence type="ECO:0000313" key="5">
    <source>
        <dbReference type="Proteomes" id="UP000225706"/>
    </source>
</evidence>
<dbReference type="Pfam" id="PF16095">
    <property type="entry name" value="COR-A"/>
    <property type="match status" value="1"/>
</dbReference>
<dbReference type="SUPFAM" id="SSF47986">
    <property type="entry name" value="DEATH domain"/>
    <property type="match status" value="1"/>
</dbReference>
<dbReference type="InterPro" id="IPR011029">
    <property type="entry name" value="DEATH-like_dom_sf"/>
</dbReference>
<dbReference type="PANTHER" id="PTHR47679">
    <property type="entry name" value="PROTEIN TORNADO 1"/>
    <property type="match status" value="1"/>
</dbReference>
<dbReference type="Proteomes" id="UP000225706">
    <property type="component" value="Unassembled WGS sequence"/>
</dbReference>
<evidence type="ECO:0000313" key="4">
    <source>
        <dbReference type="EMBL" id="PFX32514.1"/>
    </source>
</evidence>
<keyword evidence="1" id="KW-0677">Repeat</keyword>
<evidence type="ECO:0000256" key="2">
    <source>
        <dbReference type="SAM" id="MobiDB-lite"/>
    </source>
</evidence>
<dbReference type="Pfam" id="PF08477">
    <property type="entry name" value="Roc"/>
    <property type="match status" value="1"/>
</dbReference>